<dbReference type="CDD" id="cd08946">
    <property type="entry name" value="SDR_e"/>
    <property type="match status" value="1"/>
</dbReference>
<dbReference type="PANTHER" id="PTHR43245:SF23">
    <property type="entry name" value="NAD(P)-BINDING DOMAIN-CONTAINING PROTEIN"/>
    <property type="match status" value="1"/>
</dbReference>
<dbReference type="Pfam" id="PF01370">
    <property type="entry name" value="Epimerase"/>
    <property type="match status" value="1"/>
</dbReference>
<protein>
    <recommendedName>
        <fullName evidence="1">NAD-dependent epimerase/dehydratase domain-containing protein</fullName>
    </recommendedName>
</protein>
<comment type="caution">
    <text evidence="2">The sequence shown here is derived from an EMBL/GenBank/DDBJ whole genome shotgun (WGS) entry which is preliminary data.</text>
</comment>
<proteinExistence type="predicted"/>
<reference evidence="2 3" key="1">
    <citation type="journal article" date="2016" name="Nat. Commun.">
        <title>Thousands of microbial genomes shed light on interconnected biogeochemical processes in an aquifer system.</title>
        <authorList>
            <person name="Anantharaman K."/>
            <person name="Brown C.T."/>
            <person name="Hug L.A."/>
            <person name="Sharon I."/>
            <person name="Castelle C.J."/>
            <person name="Probst A.J."/>
            <person name="Thomas B.C."/>
            <person name="Singh A."/>
            <person name="Wilkins M.J."/>
            <person name="Karaoz U."/>
            <person name="Brodie E.L."/>
            <person name="Williams K.H."/>
            <person name="Hubbard S.S."/>
            <person name="Banfield J.F."/>
        </authorList>
    </citation>
    <scope>NUCLEOTIDE SEQUENCE [LARGE SCALE GENOMIC DNA]</scope>
</reference>
<dbReference type="InterPro" id="IPR036291">
    <property type="entry name" value="NAD(P)-bd_dom_sf"/>
</dbReference>
<dbReference type="AlphaFoldDB" id="A0A1F8B5R6"/>
<dbReference type="SUPFAM" id="SSF51735">
    <property type="entry name" value="NAD(P)-binding Rossmann-fold domains"/>
    <property type="match status" value="1"/>
</dbReference>
<dbReference type="EMBL" id="MGHD01000020">
    <property type="protein sequence ID" value="OGM59393.1"/>
    <property type="molecule type" value="Genomic_DNA"/>
</dbReference>
<dbReference type="InterPro" id="IPR001509">
    <property type="entry name" value="Epimerase_deHydtase"/>
</dbReference>
<accession>A0A1F8B5R6</accession>
<dbReference type="PANTHER" id="PTHR43245">
    <property type="entry name" value="BIFUNCTIONAL POLYMYXIN RESISTANCE PROTEIN ARNA"/>
    <property type="match status" value="1"/>
</dbReference>
<evidence type="ECO:0000259" key="1">
    <source>
        <dbReference type="Pfam" id="PF01370"/>
    </source>
</evidence>
<organism evidence="2 3">
    <name type="scientific">Candidatus Woesebacteria bacterium RIFCSPLOWO2_01_FULL_39_10b</name>
    <dbReference type="NCBI Taxonomy" id="1802517"/>
    <lineage>
        <taxon>Bacteria</taxon>
        <taxon>Candidatus Woeseibacteriota</taxon>
    </lineage>
</organism>
<dbReference type="Gene3D" id="3.40.50.720">
    <property type="entry name" value="NAD(P)-binding Rossmann-like Domain"/>
    <property type="match status" value="1"/>
</dbReference>
<name>A0A1F8B5R6_9BACT</name>
<sequence>MVINDQKRILVTGGGGYIGTHVVGQLLARNYKVRILDPLVFGQGVLKDLKKNKNLEIVQAEIGDLYQLSLALKDVNEIIHLAGLVGDPACALDKDFTIRMNILSTRVIKDLSKLFNIKKFIFASSCSVYGSTNKKANEESKLNPISLYAKTKIDSEKELLNDDTKNFHPVVLRLATVFGHSRRQRFDLIANLFTAQAHNDGVLTVTGSKQWRPFIHASDVARAFVMIVEAPLAKIDRQIINVGDDNLNCTIANLAQLIAGIVKTSKKGQKVQIIIQDDPADLRNYHVSFAKIHKILGYKAMVGLEQGIKEMYHNFKQGVYKGHYRDPIYVNYEMTKLMQMRYSCHAKS</sequence>
<dbReference type="STRING" id="1802517.A2892_03515"/>
<evidence type="ECO:0000313" key="2">
    <source>
        <dbReference type="EMBL" id="OGM59393.1"/>
    </source>
</evidence>
<dbReference type="InterPro" id="IPR050177">
    <property type="entry name" value="Lipid_A_modif_metabolic_enz"/>
</dbReference>
<dbReference type="Proteomes" id="UP000176404">
    <property type="component" value="Unassembled WGS sequence"/>
</dbReference>
<evidence type="ECO:0000313" key="3">
    <source>
        <dbReference type="Proteomes" id="UP000176404"/>
    </source>
</evidence>
<gene>
    <name evidence="2" type="ORF">A2892_03515</name>
</gene>
<feature type="domain" description="NAD-dependent epimerase/dehydratase" evidence="1">
    <location>
        <begin position="9"/>
        <end position="243"/>
    </location>
</feature>